<dbReference type="OrthoDB" id="9760774at2"/>
<accession>A0A239MK65</accession>
<evidence type="ECO:0000313" key="9">
    <source>
        <dbReference type="Proteomes" id="UP000198426"/>
    </source>
</evidence>
<evidence type="ECO:0000256" key="4">
    <source>
        <dbReference type="ARBA" id="ARBA00022729"/>
    </source>
</evidence>
<feature type="domain" description="AlgX/AlgJ SGNH hydrolase-like" evidence="7">
    <location>
        <begin position="82"/>
        <end position="343"/>
    </location>
</feature>
<organism evidence="8 9">
    <name type="scientific">Tropicimonas sediminicola</name>
    <dbReference type="NCBI Taxonomy" id="1031541"/>
    <lineage>
        <taxon>Bacteria</taxon>
        <taxon>Pseudomonadati</taxon>
        <taxon>Pseudomonadota</taxon>
        <taxon>Alphaproteobacteria</taxon>
        <taxon>Rhodobacterales</taxon>
        <taxon>Roseobacteraceae</taxon>
        <taxon>Tropicimonas</taxon>
    </lineage>
</organism>
<dbReference type="GO" id="GO:0042121">
    <property type="term" value="P:alginic acid biosynthetic process"/>
    <property type="evidence" value="ECO:0007669"/>
    <property type="project" value="UniProtKB-UniPathway"/>
</dbReference>
<dbReference type="AlphaFoldDB" id="A0A239MK65"/>
<evidence type="ECO:0000256" key="3">
    <source>
        <dbReference type="ARBA" id="ARBA00022679"/>
    </source>
</evidence>
<reference evidence="8 9" key="1">
    <citation type="submission" date="2017-06" db="EMBL/GenBank/DDBJ databases">
        <authorList>
            <person name="Kim H.J."/>
            <person name="Triplett B.A."/>
        </authorList>
    </citation>
    <scope>NUCLEOTIDE SEQUENCE [LARGE SCALE GENOMIC DNA]</scope>
    <source>
        <strain evidence="8 9">DSM 29339</strain>
    </source>
</reference>
<dbReference type="EMBL" id="FZOY01000023">
    <property type="protein sequence ID" value="SNT42534.1"/>
    <property type="molecule type" value="Genomic_DNA"/>
</dbReference>
<proteinExistence type="predicted"/>
<evidence type="ECO:0000256" key="5">
    <source>
        <dbReference type="ARBA" id="ARBA00022764"/>
    </source>
</evidence>
<protein>
    <submittedName>
        <fullName evidence="8">Alginate O-acetyltransferase complex protein AlgJ</fullName>
    </submittedName>
</protein>
<gene>
    <name evidence="8" type="ORF">SAMN05421757_1235</name>
</gene>
<dbReference type="GO" id="GO:0042597">
    <property type="term" value="C:periplasmic space"/>
    <property type="evidence" value="ECO:0007669"/>
    <property type="project" value="UniProtKB-SubCell"/>
</dbReference>
<evidence type="ECO:0000256" key="1">
    <source>
        <dbReference type="ARBA" id="ARBA00004418"/>
    </source>
</evidence>
<dbReference type="InterPro" id="IPR031811">
    <property type="entry name" value="ALGX/ALGJ_SGNH-like"/>
</dbReference>
<comment type="pathway">
    <text evidence="2">Glycan biosynthesis; alginate biosynthesis.</text>
</comment>
<sequence>MTDARLALKLILPVAFFGYAGYANLDLIRHGDLSIADRDLFQGGVTGEIDSVYRDKLPHRDPSVGLVGALRYALLGEGRDGVVVGQDDWLFTTEEYRFAADAPVGLEETVARMAGMRAELAAAGSELVVLPLPAKVDIERRHGSDGAVSRRSAAEYDAFLAALEGAGLQAVDPRAAYAGGEAPGRFFRTDTHWTPETAGRVARHLAATGLVAAGEVSYVRQPGAAETFQGDLVSFVTSDRLAPVIGLAPERAVPYLAVAAEEDAEGGVLDLFGGESGGALVLVGTSYSANPTWSFAEALKLALGRDVLNHAAEGQGPVRPMQAFLAALRAGEAVPEVVVWEFPVRYLADPALWDGDGDAADGAAEEERHDA</sequence>
<evidence type="ECO:0000259" key="7">
    <source>
        <dbReference type="Pfam" id="PF16822"/>
    </source>
</evidence>
<keyword evidence="9" id="KW-1185">Reference proteome</keyword>
<dbReference type="Pfam" id="PF16822">
    <property type="entry name" value="ALGX"/>
    <property type="match status" value="1"/>
</dbReference>
<keyword evidence="6" id="KW-0016">Alginate biosynthesis</keyword>
<dbReference type="RefSeq" id="WP_089235643.1">
    <property type="nucleotide sequence ID" value="NZ_FZOY01000023.1"/>
</dbReference>
<keyword evidence="5" id="KW-0574">Periplasm</keyword>
<evidence type="ECO:0000313" key="8">
    <source>
        <dbReference type="EMBL" id="SNT42534.1"/>
    </source>
</evidence>
<dbReference type="GO" id="GO:0016740">
    <property type="term" value="F:transferase activity"/>
    <property type="evidence" value="ECO:0007669"/>
    <property type="project" value="UniProtKB-KW"/>
</dbReference>
<name>A0A239MK65_9RHOB</name>
<keyword evidence="4" id="KW-0732">Signal</keyword>
<comment type="subcellular location">
    <subcellularLocation>
        <location evidence="1">Periplasm</location>
    </subcellularLocation>
</comment>
<dbReference type="Proteomes" id="UP000198426">
    <property type="component" value="Unassembled WGS sequence"/>
</dbReference>
<evidence type="ECO:0000256" key="2">
    <source>
        <dbReference type="ARBA" id="ARBA00005182"/>
    </source>
</evidence>
<evidence type="ECO:0000256" key="6">
    <source>
        <dbReference type="ARBA" id="ARBA00022841"/>
    </source>
</evidence>
<dbReference type="UniPathway" id="UPA00286"/>
<keyword evidence="3 8" id="KW-0808">Transferase</keyword>